<dbReference type="PATRIC" id="fig|1339315.3.peg.252"/>
<dbReference type="InterPro" id="IPR031855">
    <property type="entry name" value="DUF4751"/>
</dbReference>
<protein>
    <recommendedName>
        <fullName evidence="3">DUF4751 domain-containing protein</fullName>
    </recommendedName>
</protein>
<reference evidence="1 2" key="1">
    <citation type="submission" date="2014-02" db="EMBL/GenBank/DDBJ databases">
        <authorList>
            <person name="Sears C."/>
            <person name="Carroll K."/>
            <person name="Sack B.R."/>
            <person name="Qadri F."/>
            <person name="Myers L.L."/>
            <person name="Chung G.-T."/>
            <person name="Escheverria P."/>
            <person name="Fraser C.M."/>
            <person name="Sadzewicz L."/>
            <person name="Shefchek K.A."/>
            <person name="Tallon L."/>
            <person name="Das S.P."/>
            <person name="Daugherty S."/>
            <person name="Mongodin E.F."/>
        </authorList>
    </citation>
    <scope>NUCLEOTIDE SEQUENCE [LARGE SCALE GENOMIC DNA]</scope>
    <source>
        <strain evidence="2">3988T(B)14</strain>
    </source>
</reference>
<evidence type="ECO:0000313" key="1">
    <source>
        <dbReference type="EMBL" id="EXY76826.1"/>
    </source>
</evidence>
<proteinExistence type="predicted"/>
<dbReference type="AlphaFoldDB" id="A0A015U0W6"/>
<dbReference type="RefSeq" id="WP_050443969.1">
    <property type="nucleotide sequence ID" value="NZ_JGCY01000090.1"/>
</dbReference>
<gene>
    <name evidence="1" type="ORF">M124_4285</name>
</gene>
<comment type="caution">
    <text evidence="1">The sequence shown here is derived from an EMBL/GenBank/DDBJ whole genome shotgun (WGS) entry which is preliminary data.</text>
</comment>
<evidence type="ECO:0008006" key="3">
    <source>
        <dbReference type="Google" id="ProtNLM"/>
    </source>
</evidence>
<dbReference type="Pfam" id="PF15942">
    <property type="entry name" value="DUF4751"/>
    <property type="match status" value="1"/>
</dbReference>
<dbReference type="Proteomes" id="UP000020529">
    <property type="component" value="Unassembled WGS sequence"/>
</dbReference>
<sequence>MGKQWFVFTSLENSQETKTASPYLDYLTWNTKGRWTAEYKDGEFYHYENGAKDKCHTDSILNYISDAGENWQMKIEGDHFVHAPNGDYSCAHTDTVMHYIGWGGRKWRAELLTLIDGLHPDLNGDEPLVYPEGMLLKADAAAEVYLVQLGSRHHIPNPDVYFALFPAWDKITVKSQEEVNAIPLGIPLSLDACLIKADDSDPVYLSTNGVKSHIQSVEDFNKVGFDWNKIKVMSPAEVDAIPTAPEYEIANW</sequence>
<accession>A0A015U0W6</accession>
<organism evidence="1 2">
    <name type="scientific">Bacteroides fragilis str. 3988T(B)14</name>
    <dbReference type="NCBI Taxonomy" id="1339315"/>
    <lineage>
        <taxon>Bacteria</taxon>
        <taxon>Pseudomonadati</taxon>
        <taxon>Bacteroidota</taxon>
        <taxon>Bacteroidia</taxon>
        <taxon>Bacteroidales</taxon>
        <taxon>Bacteroidaceae</taxon>
        <taxon>Bacteroides</taxon>
    </lineage>
</organism>
<dbReference type="EMBL" id="JGCY01000090">
    <property type="protein sequence ID" value="EXY76826.1"/>
    <property type="molecule type" value="Genomic_DNA"/>
</dbReference>
<name>A0A015U0W6_BACFG</name>
<evidence type="ECO:0000313" key="2">
    <source>
        <dbReference type="Proteomes" id="UP000020529"/>
    </source>
</evidence>